<sequence>MTSTTRDQTGSRPLGRTARRLIAVELPDGYRGALPRRILDSSYDQIEHLSFRDLSPELIADRGADTVLAPLLTKTFDAVELAEYLATQAFEGMLIIASEVLPNAKLVQREIARSAPGLNIELFQLNQNAQDLREV</sequence>
<gene>
    <name evidence="1" type="ORF">THS5294_00691</name>
</gene>
<dbReference type="RefSeq" id="WP_058122623.1">
    <property type="nucleotide sequence ID" value="NZ_CYRX01000010.1"/>
</dbReference>
<dbReference type="AlphaFoldDB" id="A0A0P1FG16"/>
<dbReference type="Proteomes" id="UP000051298">
    <property type="component" value="Unassembled WGS sequence"/>
</dbReference>
<accession>A0A0P1FG16</accession>
<proteinExistence type="predicted"/>
<reference evidence="1 2" key="1">
    <citation type="submission" date="2015-09" db="EMBL/GenBank/DDBJ databases">
        <authorList>
            <consortium name="Swine Surveillance"/>
        </authorList>
    </citation>
    <scope>NUCLEOTIDE SEQUENCE [LARGE SCALE GENOMIC DNA]</scope>
    <source>
        <strain evidence="1 2">CECT 5294</strain>
    </source>
</reference>
<evidence type="ECO:0000313" key="2">
    <source>
        <dbReference type="Proteomes" id="UP000051298"/>
    </source>
</evidence>
<dbReference type="EMBL" id="CYRX01000010">
    <property type="protein sequence ID" value="CUH59405.1"/>
    <property type="molecule type" value="Genomic_DNA"/>
</dbReference>
<evidence type="ECO:0000313" key="1">
    <source>
        <dbReference type="EMBL" id="CUH59405.1"/>
    </source>
</evidence>
<name>A0A0P1FG16_9RHOB</name>
<protein>
    <submittedName>
        <fullName evidence="1">Uncharacterized protein</fullName>
    </submittedName>
</protein>
<organism evidence="1 2">
    <name type="scientific">Thalassobacter stenotrophicus</name>
    <dbReference type="NCBI Taxonomy" id="266809"/>
    <lineage>
        <taxon>Bacteria</taxon>
        <taxon>Pseudomonadati</taxon>
        <taxon>Pseudomonadota</taxon>
        <taxon>Alphaproteobacteria</taxon>
        <taxon>Rhodobacterales</taxon>
        <taxon>Roseobacteraceae</taxon>
        <taxon>Thalassobacter</taxon>
    </lineage>
</organism>